<reference evidence="1" key="1">
    <citation type="submission" date="2017-02" db="EMBL/GenBank/DDBJ databases">
        <title>Sunflower complete genome.</title>
        <authorList>
            <person name="Langlade N."/>
            <person name="Munos S."/>
        </authorList>
    </citation>
    <scope>NUCLEOTIDE SEQUENCE [LARGE SCALE GENOMIC DNA]</scope>
    <source>
        <tissue evidence="1">Leaves</tissue>
    </source>
</reference>
<organism evidence="1">
    <name type="scientific">Helianthus annuus</name>
    <name type="common">Common sunflower</name>
    <dbReference type="NCBI Taxonomy" id="4232"/>
    <lineage>
        <taxon>Eukaryota</taxon>
        <taxon>Viridiplantae</taxon>
        <taxon>Streptophyta</taxon>
        <taxon>Embryophyta</taxon>
        <taxon>Tracheophyta</taxon>
        <taxon>Spermatophyta</taxon>
        <taxon>Magnoliopsida</taxon>
        <taxon>eudicotyledons</taxon>
        <taxon>Gunneridae</taxon>
        <taxon>Pentapetalae</taxon>
        <taxon>asterids</taxon>
        <taxon>campanulids</taxon>
        <taxon>Asterales</taxon>
        <taxon>Asteraceae</taxon>
        <taxon>Asteroideae</taxon>
        <taxon>Heliantheae alliance</taxon>
        <taxon>Heliantheae</taxon>
        <taxon>Helianthus</taxon>
    </lineage>
</organism>
<proteinExistence type="predicted"/>
<evidence type="ECO:0000313" key="1">
    <source>
        <dbReference type="EMBL" id="OTF84694.1"/>
    </source>
</evidence>
<protein>
    <submittedName>
        <fullName evidence="1">Uncharacterized protein</fullName>
    </submittedName>
</protein>
<gene>
    <name evidence="1" type="ORF">HannXRQ_Chr00c0002g0570941</name>
</gene>
<dbReference type="InParanoid" id="A0A1Y3BXN5"/>
<dbReference type="AlphaFoldDB" id="A0A1Y3BXN5"/>
<accession>A0A1Y3BXN5</accession>
<name>A0A1Y3BXN5_HELAN</name>
<dbReference type="EMBL" id="KZ113326">
    <property type="protein sequence ID" value="OTF84694.1"/>
    <property type="molecule type" value="Genomic_DNA"/>
</dbReference>
<sequence length="84" mass="10018">MIQLFSTIPSTFLHSPYTLENLCDWSEHKRKPTRDWGRRRRHSPEPGFTSGLTRFVRKNALVHSVSQSLLMRYFARNCKRNHCE</sequence>